<evidence type="ECO:0000313" key="2">
    <source>
        <dbReference type="Proteomes" id="UP000712600"/>
    </source>
</evidence>
<protein>
    <submittedName>
        <fullName evidence="1">Uncharacterized protein</fullName>
    </submittedName>
</protein>
<gene>
    <name evidence="1" type="ORF">F2Q69_00013573</name>
</gene>
<dbReference type="Proteomes" id="UP000712600">
    <property type="component" value="Unassembled WGS sequence"/>
</dbReference>
<dbReference type="EMBL" id="QGKX02000996">
    <property type="protein sequence ID" value="KAF3555415.1"/>
    <property type="molecule type" value="Genomic_DNA"/>
</dbReference>
<sequence length="118" mass="12923">METAIPPDLKVVPEGVRGEETAEVGRSQIVKKLDQSWEVEGSKEVVDVGDTCKEGKEVMMGESSTYRVEEAALNIRTDDVVKWLQVSLGKVGRSAPKIDDSKIQISASKFTVLSINDE</sequence>
<comment type="caution">
    <text evidence="1">The sequence shown here is derived from an EMBL/GenBank/DDBJ whole genome shotgun (WGS) entry which is preliminary data.</text>
</comment>
<reference evidence="1" key="1">
    <citation type="submission" date="2019-12" db="EMBL/GenBank/DDBJ databases">
        <title>Genome sequencing and annotation of Brassica cretica.</title>
        <authorList>
            <person name="Studholme D.J."/>
            <person name="Sarris P."/>
        </authorList>
    </citation>
    <scope>NUCLEOTIDE SEQUENCE</scope>
    <source>
        <strain evidence="1">PFS-109/04</strain>
        <tissue evidence="1">Leaf</tissue>
    </source>
</reference>
<proteinExistence type="predicted"/>
<name>A0A8S9R1D7_BRACR</name>
<organism evidence="1 2">
    <name type="scientific">Brassica cretica</name>
    <name type="common">Mustard</name>
    <dbReference type="NCBI Taxonomy" id="69181"/>
    <lineage>
        <taxon>Eukaryota</taxon>
        <taxon>Viridiplantae</taxon>
        <taxon>Streptophyta</taxon>
        <taxon>Embryophyta</taxon>
        <taxon>Tracheophyta</taxon>
        <taxon>Spermatophyta</taxon>
        <taxon>Magnoliopsida</taxon>
        <taxon>eudicotyledons</taxon>
        <taxon>Gunneridae</taxon>
        <taxon>Pentapetalae</taxon>
        <taxon>rosids</taxon>
        <taxon>malvids</taxon>
        <taxon>Brassicales</taxon>
        <taxon>Brassicaceae</taxon>
        <taxon>Brassiceae</taxon>
        <taxon>Brassica</taxon>
    </lineage>
</organism>
<evidence type="ECO:0000313" key="1">
    <source>
        <dbReference type="EMBL" id="KAF3555415.1"/>
    </source>
</evidence>
<dbReference type="AlphaFoldDB" id="A0A8S9R1D7"/>
<accession>A0A8S9R1D7</accession>